<dbReference type="InterPro" id="IPR020846">
    <property type="entry name" value="MFS_dom"/>
</dbReference>
<evidence type="ECO:0000259" key="4">
    <source>
        <dbReference type="PROSITE" id="PS50850"/>
    </source>
</evidence>
<comment type="similarity">
    <text evidence="2">Belongs to the major facilitator superfamily. Monocarboxylate porter (TC 2.A.1.13) family.</text>
</comment>
<dbReference type="EMBL" id="KZ825799">
    <property type="protein sequence ID" value="PYH99745.1"/>
    <property type="molecule type" value="Genomic_DNA"/>
</dbReference>
<keyword evidence="6" id="KW-1185">Reference proteome</keyword>
<feature type="transmembrane region" description="Helical" evidence="3">
    <location>
        <begin position="280"/>
        <end position="302"/>
    </location>
</feature>
<dbReference type="OrthoDB" id="6499973at2759"/>
<evidence type="ECO:0000313" key="5">
    <source>
        <dbReference type="EMBL" id="PYH99745.1"/>
    </source>
</evidence>
<feature type="transmembrane region" description="Helical" evidence="3">
    <location>
        <begin position="44"/>
        <end position="65"/>
    </location>
</feature>
<feature type="transmembrane region" description="Helical" evidence="3">
    <location>
        <begin position="135"/>
        <end position="158"/>
    </location>
</feature>
<dbReference type="GO" id="GO:0016020">
    <property type="term" value="C:membrane"/>
    <property type="evidence" value="ECO:0007669"/>
    <property type="project" value="UniProtKB-SubCell"/>
</dbReference>
<dbReference type="AlphaFoldDB" id="A0A319DQ09"/>
<evidence type="ECO:0000313" key="6">
    <source>
        <dbReference type="Proteomes" id="UP000247810"/>
    </source>
</evidence>
<feature type="transmembrane region" description="Helical" evidence="3">
    <location>
        <begin position="335"/>
        <end position="360"/>
    </location>
</feature>
<dbReference type="InterPro" id="IPR050327">
    <property type="entry name" value="Proton-linked_MCT"/>
</dbReference>
<dbReference type="InterPro" id="IPR011701">
    <property type="entry name" value="MFS"/>
</dbReference>
<feature type="transmembrane region" description="Helical" evidence="3">
    <location>
        <begin position="204"/>
        <end position="225"/>
    </location>
</feature>
<proteinExistence type="inferred from homology"/>
<organism evidence="5 6">
    <name type="scientific">Aspergillus ellipticus CBS 707.79</name>
    <dbReference type="NCBI Taxonomy" id="1448320"/>
    <lineage>
        <taxon>Eukaryota</taxon>
        <taxon>Fungi</taxon>
        <taxon>Dikarya</taxon>
        <taxon>Ascomycota</taxon>
        <taxon>Pezizomycotina</taxon>
        <taxon>Eurotiomycetes</taxon>
        <taxon>Eurotiomycetidae</taxon>
        <taxon>Eurotiales</taxon>
        <taxon>Aspergillaceae</taxon>
        <taxon>Aspergillus</taxon>
        <taxon>Aspergillus subgen. Circumdati</taxon>
    </lineage>
</organism>
<name>A0A319DQ09_9EURO</name>
<feature type="transmembrane region" description="Helical" evidence="3">
    <location>
        <begin position="309"/>
        <end position="329"/>
    </location>
</feature>
<feature type="transmembrane region" description="Helical" evidence="3">
    <location>
        <begin position="85"/>
        <end position="103"/>
    </location>
</feature>
<dbReference type="InterPro" id="IPR036259">
    <property type="entry name" value="MFS_trans_sf"/>
</dbReference>
<dbReference type="Proteomes" id="UP000247810">
    <property type="component" value="Unassembled WGS sequence"/>
</dbReference>
<dbReference type="GO" id="GO:0022857">
    <property type="term" value="F:transmembrane transporter activity"/>
    <property type="evidence" value="ECO:0007669"/>
    <property type="project" value="InterPro"/>
</dbReference>
<sequence>MAADPEASQTQLDKEVGEAADIGASEASHSSEDLFNAPDGGLKAWLVAIGATCIFFATLGFANSYGVLQEYYEAHQLHDKSPDDITWIGSVSIFLQFALGAIGGPMFDRFGAWIVRPAAVLYVVSIMMTSLCKKYWQFMLAQGILMGAVNGFLQFPAMAAVSQYFDKKRAAALGLAVSGSSVGGIVIPIALTRMFDHTSLGFGWSLRIIGFVVTPLLAFSCLTVTARLPPRSTTFFIPSAFKEKTYLFLIISLFFMFLGMFPPLFFIPTYAVTRGMDVTLASYLLAILNAASTFGRVIPGILADKFGRLNAFATGGIVTGIIIFCMDKAESNAALIVYSVIFGFSSGTIISGGSAAFTLCPKDPRDLGTYIGMGLGAASLAALAGPPISGKFVDVYGGFFEMSMFCGATCLFGGFLALVSKAMTPQGLFGRI</sequence>
<dbReference type="Pfam" id="PF07690">
    <property type="entry name" value="MFS_1"/>
    <property type="match status" value="1"/>
</dbReference>
<feature type="transmembrane region" description="Helical" evidence="3">
    <location>
        <begin position="246"/>
        <end position="268"/>
    </location>
</feature>
<keyword evidence="3" id="KW-0812">Transmembrane</keyword>
<evidence type="ECO:0000256" key="2">
    <source>
        <dbReference type="ARBA" id="ARBA00006727"/>
    </source>
</evidence>
<gene>
    <name evidence="5" type="ORF">BO71DRAFT_467992</name>
</gene>
<accession>A0A319DQ09</accession>
<dbReference type="SUPFAM" id="SSF103473">
    <property type="entry name" value="MFS general substrate transporter"/>
    <property type="match status" value="1"/>
</dbReference>
<keyword evidence="3" id="KW-1133">Transmembrane helix</keyword>
<comment type="subcellular location">
    <subcellularLocation>
        <location evidence="1">Membrane</location>
        <topology evidence="1">Multi-pass membrane protein</topology>
    </subcellularLocation>
</comment>
<evidence type="ECO:0000256" key="1">
    <source>
        <dbReference type="ARBA" id="ARBA00004141"/>
    </source>
</evidence>
<keyword evidence="3" id="KW-0472">Membrane</keyword>
<feature type="domain" description="Major facilitator superfamily (MFS) profile" evidence="4">
    <location>
        <begin position="245"/>
        <end position="432"/>
    </location>
</feature>
<dbReference type="Gene3D" id="1.20.1250.20">
    <property type="entry name" value="MFS general substrate transporter like domains"/>
    <property type="match status" value="2"/>
</dbReference>
<feature type="transmembrane region" description="Helical" evidence="3">
    <location>
        <begin position="170"/>
        <end position="192"/>
    </location>
</feature>
<reference evidence="5 6" key="1">
    <citation type="submission" date="2018-02" db="EMBL/GenBank/DDBJ databases">
        <title>The genomes of Aspergillus section Nigri reveals drivers in fungal speciation.</title>
        <authorList>
            <consortium name="DOE Joint Genome Institute"/>
            <person name="Vesth T.C."/>
            <person name="Nybo J."/>
            <person name="Theobald S."/>
            <person name="Brandl J."/>
            <person name="Frisvad J.C."/>
            <person name="Nielsen K.F."/>
            <person name="Lyhne E.K."/>
            <person name="Kogle M.E."/>
            <person name="Kuo A."/>
            <person name="Riley R."/>
            <person name="Clum A."/>
            <person name="Nolan M."/>
            <person name="Lipzen A."/>
            <person name="Salamov A."/>
            <person name="Henrissat B."/>
            <person name="Wiebenga A."/>
            <person name="De vries R.P."/>
            <person name="Grigoriev I.V."/>
            <person name="Mortensen U.H."/>
            <person name="Andersen M.R."/>
            <person name="Baker S.E."/>
        </authorList>
    </citation>
    <scope>NUCLEOTIDE SEQUENCE [LARGE SCALE GENOMIC DNA]</scope>
    <source>
        <strain evidence="5 6">CBS 707.79</strain>
    </source>
</reference>
<dbReference type="CDD" id="cd17352">
    <property type="entry name" value="MFS_MCT_SLC16"/>
    <property type="match status" value="1"/>
</dbReference>
<feature type="transmembrane region" description="Helical" evidence="3">
    <location>
        <begin position="395"/>
        <end position="419"/>
    </location>
</feature>
<feature type="transmembrane region" description="Helical" evidence="3">
    <location>
        <begin position="367"/>
        <end position="389"/>
    </location>
</feature>
<dbReference type="PROSITE" id="PS50850">
    <property type="entry name" value="MFS"/>
    <property type="match status" value="1"/>
</dbReference>
<feature type="transmembrane region" description="Helical" evidence="3">
    <location>
        <begin position="110"/>
        <end position="129"/>
    </location>
</feature>
<evidence type="ECO:0000256" key="3">
    <source>
        <dbReference type="SAM" id="Phobius"/>
    </source>
</evidence>
<dbReference type="PANTHER" id="PTHR11360:SF319">
    <property type="entry name" value="MAJOR FACILITATOR SUPERFAMILY (MFS) PROFILE DOMAIN-CONTAINING PROTEIN"/>
    <property type="match status" value="1"/>
</dbReference>
<dbReference type="PANTHER" id="PTHR11360">
    <property type="entry name" value="MONOCARBOXYLATE TRANSPORTER"/>
    <property type="match status" value="1"/>
</dbReference>
<dbReference type="VEuPathDB" id="FungiDB:BO71DRAFT_467992"/>
<protein>
    <submittedName>
        <fullName evidence="5">MFS general substrate transporter</fullName>
    </submittedName>
</protein>